<feature type="compositionally biased region" description="Basic and acidic residues" evidence="3">
    <location>
        <begin position="907"/>
        <end position="919"/>
    </location>
</feature>
<feature type="domain" description="C2H2-type" evidence="4">
    <location>
        <begin position="943"/>
        <end position="970"/>
    </location>
</feature>
<organism evidence="6 7">
    <name type="scientific">Lasiosphaeris hirsuta</name>
    <dbReference type="NCBI Taxonomy" id="260670"/>
    <lineage>
        <taxon>Eukaryota</taxon>
        <taxon>Fungi</taxon>
        <taxon>Dikarya</taxon>
        <taxon>Ascomycota</taxon>
        <taxon>Pezizomycotina</taxon>
        <taxon>Sordariomycetes</taxon>
        <taxon>Sordariomycetidae</taxon>
        <taxon>Sordariales</taxon>
        <taxon>Lasiosphaeriaceae</taxon>
        <taxon>Lasiosphaeris</taxon>
    </lineage>
</organism>
<dbReference type="InterPro" id="IPR054471">
    <property type="entry name" value="GPIID_WHD"/>
</dbReference>
<dbReference type="SMART" id="SM00355">
    <property type="entry name" value="ZnF_C2H2"/>
    <property type="match status" value="4"/>
</dbReference>
<keyword evidence="7" id="KW-1185">Reference proteome</keyword>
<dbReference type="InterPro" id="IPR027417">
    <property type="entry name" value="P-loop_NTPase"/>
</dbReference>
<dbReference type="InterPro" id="IPR013087">
    <property type="entry name" value="Znf_C2H2_type"/>
</dbReference>
<feature type="region of interest" description="Disordered" evidence="3">
    <location>
        <begin position="907"/>
        <end position="936"/>
    </location>
</feature>
<dbReference type="AlphaFoldDB" id="A0AA39ZPK1"/>
<keyword evidence="1" id="KW-0677">Repeat</keyword>
<proteinExistence type="predicted"/>
<dbReference type="Pfam" id="PF22939">
    <property type="entry name" value="WHD_GPIID"/>
    <property type="match status" value="1"/>
</dbReference>
<name>A0AA39ZPK1_9PEZI</name>
<feature type="domain" description="C2H2-type" evidence="4">
    <location>
        <begin position="971"/>
        <end position="998"/>
    </location>
</feature>
<feature type="compositionally biased region" description="Polar residues" evidence="3">
    <location>
        <begin position="1062"/>
        <end position="1074"/>
    </location>
</feature>
<evidence type="ECO:0000256" key="2">
    <source>
        <dbReference type="PROSITE-ProRule" id="PRU00042"/>
    </source>
</evidence>
<evidence type="ECO:0000313" key="6">
    <source>
        <dbReference type="EMBL" id="KAK0701292.1"/>
    </source>
</evidence>
<gene>
    <name evidence="6" type="ORF">B0H67DRAFT_558761</name>
</gene>
<dbReference type="InterPro" id="IPR056884">
    <property type="entry name" value="NPHP3-like_N"/>
</dbReference>
<reference evidence="6" key="1">
    <citation type="submission" date="2023-06" db="EMBL/GenBank/DDBJ databases">
        <title>Genome-scale phylogeny and comparative genomics of the fungal order Sordariales.</title>
        <authorList>
            <consortium name="Lawrence Berkeley National Laboratory"/>
            <person name="Hensen N."/>
            <person name="Bonometti L."/>
            <person name="Westerberg I."/>
            <person name="Brannstrom I.O."/>
            <person name="Guillou S."/>
            <person name="Cros-Aarteil S."/>
            <person name="Calhoun S."/>
            <person name="Haridas S."/>
            <person name="Kuo A."/>
            <person name="Mondo S."/>
            <person name="Pangilinan J."/>
            <person name="Riley R."/>
            <person name="Labutti K."/>
            <person name="Andreopoulos B."/>
            <person name="Lipzen A."/>
            <person name="Chen C."/>
            <person name="Yanf M."/>
            <person name="Daum C."/>
            <person name="Ng V."/>
            <person name="Clum A."/>
            <person name="Steindorff A."/>
            <person name="Ohm R."/>
            <person name="Martin F."/>
            <person name="Silar P."/>
            <person name="Natvig D."/>
            <person name="Lalanne C."/>
            <person name="Gautier V."/>
            <person name="Ament-Velasquez S.L."/>
            <person name="Kruys A."/>
            <person name="Hutchinson M.I."/>
            <person name="Powell A.J."/>
            <person name="Barry K."/>
            <person name="Miller A.N."/>
            <person name="Grigoriev I.V."/>
            <person name="Debuchy R."/>
            <person name="Gladieux P."/>
            <person name="Thoren M.H."/>
            <person name="Johannesson H."/>
        </authorList>
    </citation>
    <scope>NUCLEOTIDE SEQUENCE</scope>
    <source>
        <strain evidence="6">SMH4607-1</strain>
    </source>
</reference>
<dbReference type="Proteomes" id="UP001172102">
    <property type="component" value="Unassembled WGS sequence"/>
</dbReference>
<dbReference type="Gene3D" id="3.30.160.60">
    <property type="entry name" value="Classic Zinc Finger"/>
    <property type="match status" value="2"/>
</dbReference>
<dbReference type="GO" id="GO:0008270">
    <property type="term" value="F:zinc ion binding"/>
    <property type="evidence" value="ECO:0007669"/>
    <property type="project" value="UniProtKB-KW"/>
</dbReference>
<dbReference type="Gene3D" id="3.40.50.300">
    <property type="entry name" value="P-loop containing nucleotide triphosphate hydrolases"/>
    <property type="match status" value="1"/>
</dbReference>
<dbReference type="Pfam" id="PF24809">
    <property type="entry name" value="DUF7708"/>
    <property type="match status" value="1"/>
</dbReference>
<evidence type="ECO:0000259" key="4">
    <source>
        <dbReference type="PROSITE" id="PS50157"/>
    </source>
</evidence>
<keyword evidence="2" id="KW-0863">Zinc-finger</keyword>
<comment type="caution">
    <text evidence="6">The sequence shown here is derived from an EMBL/GenBank/DDBJ whole genome shotgun (WGS) entry which is preliminary data.</text>
</comment>
<keyword evidence="2" id="KW-0862">Zinc</keyword>
<dbReference type="PANTHER" id="PTHR10039">
    <property type="entry name" value="AMELOGENIN"/>
    <property type="match status" value="1"/>
</dbReference>
<dbReference type="EMBL" id="JAUKUA010000010">
    <property type="protein sequence ID" value="KAK0701292.1"/>
    <property type="molecule type" value="Genomic_DNA"/>
</dbReference>
<dbReference type="PANTHER" id="PTHR10039:SF14">
    <property type="entry name" value="NACHT DOMAIN-CONTAINING PROTEIN"/>
    <property type="match status" value="1"/>
</dbReference>
<keyword evidence="2" id="KW-0479">Metal-binding</keyword>
<evidence type="ECO:0000256" key="1">
    <source>
        <dbReference type="ARBA" id="ARBA00022737"/>
    </source>
</evidence>
<dbReference type="PROSITE" id="PS50157">
    <property type="entry name" value="ZINC_FINGER_C2H2_2"/>
    <property type="match status" value="2"/>
</dbReference>
<dbReference type="Pfam" id="PF00096">
    <property type="entry name" value="zf-C2H2"/>
    <property type="match status" value="1"/>
</dbReference>
<feature type="region of interest" description="Disordered" evidence="3">
    <location>
        <begin position="1046"/>
        <end position="1074"/>
    </location>
</feature>
<dbReference type="SUPFAM" id="SSF57667">
    <property type="entry name" value="beta-beta-alpha zinc fingers"/>
    <property type="match status" value="1"/>
</dbReference>
<accession>A0AA39ZPK1</accession>
<dbReference type="InterPro" id="IPR036236">
    <property type="entry name" value="Znf_C2H2_sf"/>
</dbReference>
<dbReference type="InterPro" id="IPR056125">
    <property type="entry name" value="DUF7708"/>
</dbReference>
<dbReference type="SUPFAM" id="SSF52540">
    <property type="entry name" value="P-loop containing nucleoside triphosphate hydrolases"/>
    <property type="match status" value="1"/>
</dbReference>
<sequence>MANNSAFEQALADFKSDLKPKYRAAFQQTTLATLLCEINTIQKEQHATRRLQAVGRLKPTLEALTELGKVVETFLNVSEVIAFIWGPLKLLLQIGSSLSEAFTELLSVYENLGEELPLLGQYELLFSQSGDMRRALSHLYKGVLDFHKRALKYFLQPMWKQLWQATWKTYRSQFDDILGGVQRHKHLIVSQATLLHIQASQIDKIQRDKEFLDIQEERKRRDKQFQEIAEAESNRRFREMNARYREVAGWLRSANVQNDQHEYSDVRAGYPNSGHWFLNNKTFKAWFDPMCQTIPPLLWLSGIPGAGKTILASMVVEETQKLNTHPVVLYFFCKHGDNERDNFVSIARSLLLQLLSCSKDSLLPYYYEKYATSNEAVLSTHKIIEDLLRVSILNCPTVYIILDGIDECPRKERSQISGWFCKLVEGLPPSNPDQVRCLFASQDDGVARKDFTRASAIKMTVEDNKMDIEQFSSKWAIDIQQKFDISDEARDAIARRTVSASGGMFLLAKLISTNLLYQIDVEGLNYELAPGRFPNEINAAYARIVVRIFDHASISHQRGCKTLLTWLTCAKRPMKWREIQGAKSVDLEAQCVDFDKLRFRVDSKDLCGSLVEMRSDGTVELVHLTAKLFLIGEKHVDPTDGDLELATLCVNYLNLPGFRDQNYVTTTAFILSGYYAFLDYAVSYWARHLEACLVGFGNDDAGLRELSESLEVFLQLHYAGPKGRLHVSQGSQIRLQPLATMDSFEKLQQAVISTRKQLAFYDEVDPVENALDLIGGSKSVVERTRSLIERLLLTAENDTMKGLQEHYGTSLYKCSRLSCKYFSDGFATKEQRDQHTHKHRRPFRCTINGCPSGVIGLSTEKDFKRHMKEAHGCWQLEDEFPDDEEVSQTLKQRPGPLYARTLERSLHSPSEIDPREEAHLQQTVPGSATDAITHGTRKKKSEHRCQVCDKVFSRRFNLESHLLVHETARPWECTVCSRAFARESDCKRHQQGHGDQGKFSCFGELRDGTRWGCGKRFARRDTLANHHQSKFGKKCIARLQEEEKGVRSSVEVIQDPPASPVFDQNSATQPPASA</sequence>
<evidence type="ECO:0000259" key="5">
    <source>
        <dbReference type="PROSITE" id="PS50837"/>
    </source>
</evidence>
<dbReference type="PROSITE" id="PS00028">
    <property type="entry name" value="ZINC_FINGER_C2H2_1"/>
    <property type="match status" value="2"/>
</dbReference>
<dbReference type="Pfam" id="PF24883">
    <property type="entry name" value="NPHP3_N"/>
    <property type="match status" value="1"/>
</dbReference>
<feature type="domain" description="NACHT" evidence="5">
    <location>
        <begin position="296"/>
        <end position="445"/>
    </location>
</feature>
<evidence type="ECO:0000256" key="3">
    <source>
        <dbReference type="SAM" id="MobiDB-lite"/>
    </source>
</evidence>
<dbReference type="PROSITE" id="PS50837">
    <property type="entry name" value="NACHT"/>
    <property type="match status" value="1"/>
</dbReference>
<dbReference type="InterPro" id="IPR007111">
    <property type="entry name" value="NACHT_NTPase"/>
</dbReference>
<evidence type="ECO:0000313" key="7">
    <source>
        <dbReference type="Proteomes" id="UP001172102"/>
    </source>
</evidence>
<protein>
    <submittedName>
        <fullName evidence="6">Uncharacterized protein</fullName>
    </submittedName>
</protein>